<dbReference type="CDD" id="cd02869">
    <property type="entry name" value="PseudoU_synth_RluA_like"/>
    <property type="match status" value="1"/>
</dbReference>
<dbReference type="PROSITE" id="PS01129">
    <property type="entry name" value="PSI_RLU"/>
    <property type="match status" value="1"/>
</dbReference>
<accession>A0A0C5WMK3</accession>
<dbReference type="Proteomes" id="UP000032229">
    <property type="component" value="Chromosome"/>
</dbReference>
<name>A0A0C5WMK3_9FLAO</name>
<evidence type="ECO:0000313" key="3">
    <source>
        <dbReference type="EMBL" id="AJR04115.1"/>
    </source>
</evidence>
<organism evidence="3 4">
    <name type="scientific">Siansivirga zeaxanthinifaciens CC-SAMT-1</name>
    <dbReference type="NCBI Taxonomy" id="1454006"/>
    <lineage>
        <taxon>Bacteria</taxon>
        <taxon>Pseudomonadati</taxon>
        <taxon>Bacteroidota</taxon>
        <taxon>Flavobacteriia</taxon>
        <taxon>Flavobacteriales</taxon>
        <taxon>Flavobacteriaceae</taxon>
        <taxon>Siansivirga</taxon>
    </lineage>
</organism>
<dbReference type="OrthoDB" id="9807829at2"/>
<feature type="coiled-coil region" evidence="1">
    <location>
        <begin position="117"/>
        <end position="182"/>
    </location>
</feature>
<dbReference type="GO" id="GO:0003723">
    <property type="term" value="F:RNA binding"/>
    <property type="evidence" value="ECO:0007669"/>
    <property type="project" value="InterPro"/>
</dbReference>
<dbReference type="AlphaFoldDB" id="A0A0C5WMK3"/>
<dbReference type="InterPro" id="IPR006224">
    <property type="entry name" value="PsdUridine_synth_RluA-like_CS"/>
</dbReference>
<dbReference type="RefSeq" id="WP_044638821.1">
    <property type="nucleotide sequence ID" value="NZ_CP007202.1"/>
</dbReference>
<dbReference type="InterPro" id="IPR050188">
    <property type="entry name" value="RluA_PseudoU_synthase"/>
</dbReference>
<dbReference type="GO" id="GO:0000455">
    <property type="term" value="P:enzyme-directed rRNA pseudouridine synthesis"/>
    <property type="evidence" value="ECO:0007669"/>
    <property type="project" value="TreeGrafter"/>
</dbReference>
<dbReference type="EMBL" id="CP007202">
    <property type="protein sequence ID" value="AJR04115.1"/>
    <property type="molecule type" value="Genomic_DNA"/>
</dbReference>
<dbReference type="Pfam" id="PF00849">
    <property type="entry name" value="PseudoU_synth_2"/>
    <property type="match status" value="1"/>
</dbReference>
<dbReference type="InterPro" id="IPR020103">
    <property type="entry name" value="PsdUridine_synth_cat_dom_sf"/>
</dbReference>
<proteinExistence type="predicted"/>
<dbReference type="PANTHER" id="PTHR21600:SF89">
    <property type="entry name" value="RIBOSOMAL LARGE SUBUNIT PSEUDOURIDINE SYNTHASE A"/>
    <property type="match status" value="1"/>
</dbReference>
<evidence type="ECO:0000259" key="2">
    <source>
        <dbReference type="Pfam" id="PF00849"/>
    </source>
</evidence>
<dbReference type="KEGG" id="sze:AW14_11145"/>
<dbReference type="InterPro" id="IPR006145">
    <property type="entry name" value="PsdUridine_synth_RsuA/RluA"/>
</dbReference>
<dbReference type="PATRIC" id="fig|1454006.5.peg.2209"/>
<evidence type="ECO:0000256" key="1">
    <source>
        <dbReference type="SAM" id="Coils"/>
    </source>
</evidence>
<dbReference type="SUPFAM" id="SSF55120">
    <property type="entry name" value="Pseudouridine synthase"/>
    <property type="match status" value="1"/>
</dbReference>
<dbReference type="STRING" id="1454006.AW14_11145"/>
<dbReference type="GO" id="GO:0140098">
    <property type="term" value="F:catalytic activity, acting on RNA"/>
    <property type="evidence" value="ECO:0007669"/>
    <property type="project" value="UniProtKB-ARBA"/>
</dbReference>
<keyword evidence="1" id="KW-0175">Coiled coil</keyword>
<dbReference type="GO" id="GO:0009982">
    <property type="term" value="F:pseudouridine synthase activity"/>
    <property type="evidence" value="ECO:0007669"/>
    <property type="project" value="InterPro"/>
</dbReference>
<keyword evidence="4" id="KW-1185">Reference proteome</keyword>
<dbReference type="HOGENOM" id="CLU_037416_0_0_10"/>
<sequence length="561" mass="63585">MFSFGSAIFHPLSNNLKDALPEKFTFPFYYKPHPLSLQAAASLQNYLENQTDFEHNFGLNQNQKGLPIGKMFGVMVVTTAENNLGYIAAFSGKLADSNDINGFVPTIYNTLQTDGFYKIGEAKLNAINAEIETLENATELKNSLQDLNESKQAYASELKNFKAEIKAEKQKRNDRRAAAEKDMNPERYAAFIEALNQESIGFQIRLKHLKQFWETTIAEKQLQLETLQKPIIELKTTRAELSASIQQKIHQQYKFLNAKGETKDLLDIFKDTKTPIPPAGSGECAAPKLFQYAYKNNLTPVAMAEFWWGASPKSEVRKHQQFYPSCRSKCEPILGHMMQGLNVEDNPIENHISESVALEIIYEDDYLLAVNKPHEFLSVPGKNLKTSVLTQMKHYLPNATGPLLLHRLDMSTSGILLVAKTNRIHKHLQKQFIERQIKKRYVAVLDGVLEAKSGTINLPLRVDLDNRPQQLVCYEYGKPAETIFETISIDNGKTRVYFYPVTGRTHQLRVHAAHQFGLNTPILGDDLYGTKANRLHLHAEQITFTHPITKETLTLLCDAPF</sequence>
<dbReference type="PANTHER" id="PTHR21600">
    <property type="entry name" value="MITOCHONDRIAL RNA PSEUDOURIDINE SYNTHASE"/>
    <property type="match status" value="1"/>
</dbReference>
<evidence type="ECO:0000313" key="4">
    <source>
        <dbReference type="Proteomes" id="UP000032229"/>
    </source>
</evidence>
<reference evidence="3 4" key="1">
    <citation type="submission" date="2014-02" db="EMBL/GenBank/DDBJ databases">
        <authorList>
            <person name="Young C.-C."/>
            <person name="Hameed A."/>
            <person name="Huang H.-C."/>
            <person name="Shahina M."/>
        </authorList>
    </citation>
    <scope>NUCLEOTIDE SEQUENCE [LARGE SCALE GENOMIC DNA]</scope>
    <source>
        <strain evidence="3 4">CC-SAMT-1</strain>
    </source>
</reference>
<gene>
    <name evidence="3" type="ORF">AW14_11145</name>
</gene>
<dbReference type="Gene3D" id="3.30.2350.10">
    <property type="entry name" value="Pseudouridine synthase"/>
    <property type="match status" value="1"/>
</dbReference>
<protein>
    <submittedName>
        <fullName evidence="3">Pseudouridine synthase</fullName>
    </submittedName>
</protein>
<feature type="domain" description="Pseudouridine synthase RsuA/RluA-like" evidence="2">
    <location>
        <begin position="367"/>
        <end position="514"/>
    </location>
</feature>